<evidence type="ECO:0000313" key="5">
    <source>
        <dbReference type="Proteomes" id="UP000054408"/>
    </source>
</evidence>
<feature type="region of interest" description="Disordered" evidence="1">
    <location>
        <begin position="1254"/>
        <end position="1274"/>
    </location>
</feature>
<dbReference type="InterPro" id="IPR009030">
    <property type="entry name" value="Growth_fac_rcpt_cys_sf"/>
</dbReference>
<organism evidence="4 5">
    <name type="scientific">Thecamonas trahens ATCC 50062</name>
    <dbReference type="NCBI Taxonomy" id="461836"/>
    <lineage>
        <taxon>Eukaryota</taxon>
        <taxon>Apusozoa</taxon>
        <taxon>Apusomonadida</taxon>
        <taxon>Apusomonadidae</taxon>
        <taxon>Thecamonas</taxon>
    </lineage>
</organism>
<reference evidence="4 5" key="1">
    <citation type="submission" date="2010-05" db="EMBL/GenBank/DDBJ databases">
        <title>The Genome Sequence of Thecamonas trahens ATCC 50062.</title>
        <authorList>
            <consortium name="The Broad Institute Genome Sequencing Platform"/>
            <person name="Russ C."/>
            <person name="Cuomo C."/>
            <person name="Shea T."/>
            <person name="Young S.K."/>
            <person name="Zeng Q."/>
            <person name="Koehrsen M."/>
            <person name="Haas B."/>
            <person name="Borodovsky M."/>
            <person name="Guigo R."/>
            <person name="Alvarado L."/>
            <person name="Berlin A."/>
            <person name="Bochicchio J."/>
            <person name="Borenstein D."/>
            <person name="Chapman S."/>
            <person name="Chen Z."/>
            <person name="Freedman E."/>
            <person name="Gellesch M."/>
            <person name="Goldberg J."/>
            <person name="Griggs A."/>
            <person name="Gujja S."/>
            <person name="Heilman E."/>
            <person name="Heiman D."/>
            <person name="Hepburn T."/>
            <person name="Howarth C."/>
            <person name="Jen D."/>
            <person name="Larson L."/>
            <person name="Mehta T."/>
            <person name="Park D."/>
            <person name="Pearson M."/>
            <person name="Roberts A."/>
            <person name="Saif S."/>
            <person name="Shenoy N."/>
            <person name="Sisk P."/>
            <person name="Stolte C."/>
            <person name="Sykes S."/>
            <person name="Thomson T."/>
            <person name="Walk T."/>
            <person name="White J."/>
            <person name="Yandava C."/>
            <person name="Burger G."/>
            <person name="Gray M.W."/>
            <person name="Holland P.W.H."/>
            <person name="King N."/>
            <person name="Lang F.B.F."/>
            <person name="Roger A.J."/>
            <person name="Ruiz-Trillo I."/>
            <person name="Lander E."/>
            <person name="Nusbaum C."/>
        </authorList>
    </citation>
    <scope>NUCLEOTIDE SEQUENCE [LARGE SCALE GENOMIC DNA]</scope>
    <source>
        <strain evidence="4 5">ATCC 50062</strain>
    </source>
</reference>
<feature type="transmembrane region" description="Helical" evidence="2">
    <location>
        <begin position="934"/>
        <end position="952"/>
    </location>
</feature>
<gene>
    <name evidence="4" type="ORF">AMSG_05636</name>
</gene>
<feature type="transmembrane region" description="Helical" evidence="2">
    <location>
        <begin position="612"/>
        <end position="632"/>
    </location>
</feature>
<dbReference type="OrthoDB" id="439917at2759"/>
<evidence type="ECO:0000256" key="1">
    <source>
        <dbReference type="SAM" id="MobiDB-lite"/>
    </source>
</evidence>
<dbReference type="SMART" id="SM01411">
    <property type="entry name" value="Ephrin_rec_like"/>
    <property type="match status" value="2"/>
</dbReference>
<dbReference type="Pfam" id="PF07699">
    <property type="entry name" value="Ephrin_rec_like"/>
    <property type="match status" value="2"/>
</dbReference>
<dbReference type="RefSeq" id="XP_013757704.1">
    <property type="nucleotide sequence ID" value="XM_013902250.1"/>
</dbReference>
<feature type="transmembrane region" description="Helical" evidence="2">
    <location>
        <begin position="706"/>
        <end position="727"/>
    </location>
</feature>
<name>A0A0L0DC00_THETB</name>
<dbReference type="CDD" id="cd00185">
    <property type="entry name" value="TNFRSF"/>
    <property type="match status" value="2"/>
</dbReference>
<feature type="transmembrane region" description="Helical" evidence="2">
    <location>
        <begin position="967"/>
        <end position="991"/>
    </location>
</feature>
<dbReference type="SUPFAM" id="SSF57184">
    <property type="entry name" value="Growth factor receptor domain"/>
    <property type="match status" value="1"/>
</dbReference>
<keyword evidence="5" id="KW-1185">Reference proteome</keyword>
<feature type="domain" description="Tyrosine-protein kinase ephrin type A/B receptor-like" evidence="3">
    <location>
        <begin position="499"/>
        <end position="534"/>
    </location>
</feature>
<dbReference type="eggNOG" id="ENOG502S9AU">
    <property type="taxonomic scope" value="Eukaryota"/>
</dbReference>
<feature type="transmembrane region" description="Helical" evidence="2">
    <location>
        <begin position="903"/>
        <end position="922"/>
    </location>
</feature>
<dbReference type="Proteomes" id="UP000054408">
    <property type="component" value="Unassembled WGS sequence"/>
</dbReference>
<dbReference type="STRING" id="461836.A0A0L0DC00"/>
<dbReference type="EMBL" id="GL349456">
    <property type="protein sequence ID" value="KNC49596.1"/>
    <property type="molecule type" value="Genomic_DNA"/>
</dbReference>
<evidence type="ECO:0000313" key="4">
    <source>
        <dbReference type="EMBL" id="KNC49596.1"/>
    </source>
</evidence>
<evidence type="ECO:0000256" key="2">
    <source>
        <dbReference type="SAM" id="Phobius"/>
    </source>
</evidence>
<feature type="transmembrane region" description="Helical" evidence="2">
    <location>
        <begin position="828"/>
        <end position="849"/>
    </location>
</feature>
<keyword evidence="2" id="KW-1133">Transmembrane helix</keyword>
<feature type="domain" description="Tyrosine-protein kinase ephrin type A/B receptor-like" evidence="3">
    <location>
        <begin position="453"/>
        <end position="486"/>
    </location>
</feature>
<sequence>MDSLVADTDMLVVGAPDVDAVFLYPLTDGAASPLVQPASLSGPPASGFGSSAVLGSAMIAIGAPNGSPSHIGGEVHVYARTGAVAGVFLGIVAPDEAYVGLVGIAGLEFGASLAWSEPIGMLAIGLPGYNPGSTPGAGGVVVVSSAAGPGGSWAPASVVASPVLVAPSSASRTGGRTGAAVAWLSSAGRAVVFVGEPGDGAGALPTNAGRVHAFFANNPASAAAFSQPAYLAAFSPPTYSTRCRIATAPSTAGSRFGASLAAGPSGVLVVGSPGVATTCVFRPASDPASSPFASMVDVSSLELPSGAPGDASSTFGAAGLLARKDVVFVGTPSATRTAPTVAAAAGMVFAYHIPGMTDYDAALPVTATVLEILAPVGASAPSASFGAALASGPLAASHMYVSAPGLPSMANEANSGGVLPVRTRYCLAGQYVTDTECLPCPAGDFRPSLSYAGTCLPCPIGSYANAASGATRCEECPRGTFRDTAGGALVDACTPCPLGMYVNATGEASCLLCQSGSYADTEGSSTCAACPVGGDCRALGVGIPQALPGYWRDTSASGYVFTQCQAPSSRCAGRNQCAANWVNPPLCSDCAQGYFLKQDYTSDPQCAKCPKFIMAYVAGIIIIVLSVSVTLVNLARSATVFMTSIGVGLNFIQIAAVLSTFDAGWPQQTQKSLNYLTLFNLNLELFSIECVQSTGLSVAGKLMVKLALPLLFLLIFLIMYCVVKIFYKCRLSSVAEGSGTQSVASGAHTVAVASTSQFRSRSLLKNAKTWEWAVVNASLSMLNLIYISITLTCMEVFDCEDEDGDGVFRMRSQPDVNCYTAQWRKIRLYALVGGGVYGLGIPMLFFFLLKSRSSKLHRRSAVLQLGLLYRKYTKYSYLWELVIILRKIVVVGVKLFSSQFSEVTRMQIVFLAMTFFFLLQWVLKPYQSRRANRLELFTLFCVIGVLLCGLFFQKALGMTPSTTERFLVGYVVLGIVGAALIAIGFVIGYDFRNARRMKKRGMVGAYATEDVQVYPHFFRSGLRMASECRMVTTTDHFSNLMVSYTYDVYTRTPRPRIEVRGAARNRFGNVRSSYFDGRVQIQHDATENLYIASALFPHPGNYVLRFAGGVPLEPPSGCCTRRLTDRAREERESLWHPKRILMDYALVVTEAAATGDQQQFTDLERLRGRNGLLFSPVEQYLVAGAVFFRIKIPHAHGVVVLQDEGASETHLIKEKRASYSADTFHADTYSGDVALVPGRVTVVAFMRDDTLEAAMSSSHGGGRRRRQRASGTGGELQDIQLLEYVAVEGGTGVQSPSGGTVDARHGRGRRRNTVTGGIAAPHPSHGAAGATTALAAYDFLDEERPVSYYDEDAGVGLDTVDVTMLGYADFSSS</sequence>
<proteinExistence type="predicted"/>
<feature type="transmembrane region" description="Helical" evidence="2">
    <location>
        <begin position="769"/>
        <end position="789"/>
    </location>
</feature>
<dbReference type="PANTHER" id="PTHR11319:SF35">
    <property type="entry name" value="OUTER MEMBRANE PROTEIN PMPC-RELATED"/>
    <property type="match status" value="1"/>
</dbReference>
<keyword evidence="2" id="KW-0472">Membrane</keyword>
<accession>A0A0L0DC00</accession>
<dbReference type="GeneID" id="25565004"/>
<protein>
    <recommendedName>
        <fullName evidence="3">Tyrosine-protein kinase ephrin type A/B receptor-like domain-containing protein</fullName>
    </recommendedName>
</protein>
<feature type="transmembrane region" description="Helical" evidence="2">
    <location>
        <begin position="639"/>
        <end position="661"/>
    </location>
</feature>
<evidence type="ECO:0000259" key="3">
    <source>
        <dbReference type="Pfam" id="PF07699"/>
    </source>
</evidence>
<dbReference type="Gene3D" id="2.10.50.10">
    <property type="entry name" value="Tumor Necrosis Factor Receptor, subunit A, domain 2"/>
    <property type="match status" value="2"/>
</dbReference>
<dbReference type="InterPro" id="IPR011641">
    <property type="entry name" value="Tyr-kin_ephrin_A/B_rcpt-like"/>
</dbReference>
<feature type="transmembrane region" description="Helical" evidence="2">
    <location>
        <begin position="877"/>
        <end position="897"/>
    </location>
</feature>
<keyword evidence="2" id="KW-0812">Transmembrane</keyword>
<dbReference type="PANTHER" id="PTHR11319">
    <property type="entry name" value="G PROTEIN-COUPLED RECEPTOR-RELATED"/>
    <property type="match status" value="1"/>
</dbReference>